<accession>A0A7W9NN07</accession>
<name>A0A7W9NN07_9PSEU</name>
<dbReference type="Proteomes" id="UP000585638">
    <property type="component" value="Unassembled WGS sequence"/>
</dbReference>
<gene>
    <name evidence="1" type="ORF">BJ998_009182</name>
</gene>
<proteinExistence type="predicted"/>
<dbReference type="AlphaFoldDB" id="A0A7W9NN07"/>
<organism evidence="1 2">
    <name type="scientific">Kutzneria kofuensis</name>
    <dbReference type="NCBI Taxonomy" id="103725"/>
    <lineage>
        <taxon>Bacteria</taxon>
        <taxon>Bacillati</taxon>
        <taxon>Actinomycetota</taxon>
        <taxon>Actinomycetes</taxon>
        <taxon>Pseudonocardiales</taxon>
        <taxon>Pseudonocardiaceae</taxon>
        <taxon>Kutzneria</taxon>
    </lineage>
</organism>
<evidence type="ECO:0000313" key="2">
    <source>
        <dbReference type="Proteomes" id="UP000585638"/>
    </source>
</evidence>
<comment type="caution">
    <text evidence="1">The sequence shown here is derived from an EMBL/GenBank/DDBJ whole genome shotgun (WGS) entry which is preliminary data.</text>
</comment>
<reference evidence="1 2" key="1">
    <citation type="submission" date="2020-08" db="EMBL/GenBank/DDBJ databases">
        <title>Sequencing the genomes of 1000 actinobacteria strains.</title>
        <authorList>
            <person name="Klenk H.-P."/>
        </authorList>
    </citation>
    <scope>NUCLEOTIDE SEQUENCE [LARGE SCALE GENOMIC DNA]</scope>
    <source>
        <strain evidence="1 2">DSM 43851</strain>
    </source>
</reference>
<protein>
    <submittedName>
        <fullName evidence="1">Uncharacterized protein</fullName>
    </submittedName>
</protein>
<evidence type="ECO:0000313" key="1">
    <source>
        <dbReference type="EMBL" id="MBB5897923.1"/>
    </source>
</evidence>
<sequence length="34" mass="4060">MVPLPPRVLFGAGYHHEYQPYERFRASTTERHDT</sequence>
<keyword evidence="2" id="KW-1185">Reference proteome</keyword>
<dbReference type="EMBL" id="JACHIR010000004">
    <property type="protein sequence ID" value="MBB5897923.1"/>
    <property type="molecule type" value="Genomic_DNA"/>
</dbReference>